<evidence type="ECO:0000313" key="2">
    <source>
        <dbReference type="EMBL" id="BAM47817.1"/>
    </source>
</evidence>
<dbReference type="EMBL" id="AP012050">
    <property type="protein sequence ID" value="BAM47817.1"/>
    <property type="molecule type" value="Genomic_DNA"/>
</dbReference>
<keyword evidence="1" id="KW-0812">Transmembrane</keyword>
<gene>
    <name evidence="2" type="ordered locus">AXY_16850</name>
</gene>
<feature type="transmembrane region" description="Helical" evidence="1">
    <location>
        <begin position="21"/>
        <end position="42"/>
    </location>
</feature>
<dbReference type="Proteomes" id="UP000006294">
    <property type="component" value="Chromosome"/>
</dbReference>
<evidence type="ECO:0000256" key="1">
    <source>
        <dbReference type="SAM" id="Phobius"/>
    </source>
</evidence>
<dbReference type="Pfam" id="PF09527">
    <property type="entry name" value="ATPase_gene1"/>
    <property type="match status" value="1"/>
</dbReference>
<keyword evidence="1" id="KW-1133">Transmembrane helix</keyword>
<keyword evidence="3" id="KW-1185">Reference proteome</keyword>
<dbReference type="STRING" id="698758.AXY_16850"/>
<sequence>MSTHNNGNKQRPKKNEMMRTLTYFSQIGVTIGTTILIGVFMGKYLDNLFGTSPWLLLVFSLLGAGAALKSLFNFPKE</sequence>
<evidence type="ECO:0008006" key="4">
    <source>
        <dbReference type="Google" id="ProtNLM"/>
    </source>
</evidence>
<dbReference type="HOGENOM" id="CLU_137927_6_0_9"/>
<dbReference type="InterPro" id="IPR032820">
    <property type="entry name" value="ATPase_put"/>
</dbReference>
<organism evidence="2 3">
    <name type="scientific">Amphibacillus xylanus (strain ATCC 51415 / DSM 6626 / JCM 7361 / LMG 17667 / NBRC 15112 / Ep01)</name>
    <dbReference type="NCBI Taxonomy" id="698758"/>
    <lineage>
        <taxon>Bacteria</taxon>
        <taxon>Bacillati</taxon>
        <taxon>Bacillota</taxon>
        <taxon>Bacilli</taxon>
        <taxon>Bacillales</taxon>
        <taxon>Bacillaceae</taxon>
        <taxon>Amphibacillus</taxon>
    </lineage>
</organism>
<dbReference type="KEGG" id="axl:AXY_16850"/>
<protein>
    <recommendedName>
        <fullName evidence="4">ATP synthase protein I</fullName>
    </recommendedName>
</protein>
<accession>K0J3S5</accession>
<proteinExistence type="predicted"/>
<dbReference type="RefSeq" id="WP_015010410.1">
    <property type="nucleotide sequence ID" value="NC_018704.1"/>
</dbReference>
<name>K0J3S5_AMPXN</name>
<reference evidence="2 3" key="1">
    <citation type="submission" date="2011-01" db="EMBL/GenBank/DDBJ databases">
        <title>Whole genome sequence of Amphibacillus xylinus NBRC 15112.</title>
        <authorList>
            <person name="Nakazawa H."/>
            <person name="Katano Y."/>
            <person name="Nakamura S."/>
            <person name="Sasagawa M."/>
            <person name="Fukada J."/>
            <person name="Arai T."/>
            <person name="Sasakura N."/>
            <person name="Mochizuki D."/>
            <person name="Hosoyama A."/>
            <person name="Harada K."/>
            <person name="Horikawa H."/>
            <person name="Kato Y."/>
            <person name="Harada T."/>
            <person name="Sasaki K."/>
            <person name="Sekiguchi M."/>
            <person name="Hodoyama M."/>
            <person name="Nishiko R."/>
            <person name="Narita H."/>
            <person name="Hanamaki A."/>
            <person name="Hata C."/>
            <person name="Konno Y."/>
            <person name="Niimura Y."/>
            <person name="Yamazaki S."/>
            <person name="Fujita N."/>
        </authorList>
    </citation>
    <scope>NUCLEOTIDE SEQUENCE [LARGE SCALE GENOMIC DNA]</scope>
    <source>
        <strain evidence="3">ATCC 51415 / DSM 6626 / JCM 7361 / LMG 17667 / NBRC 15112 / Ep01</strain>
    </source>
</reference>
<dbReference type="AlphaFoldDB" id="K0J3S5"/>
<evidence type="ECO:0000313" key="3">
    <source>
        <dbReference type="Proteomes" id="UP000006294"/>
    </source>
</evidence>
<keyword evidence="1" id="KW-0472">Membrane</keyword>
<feature type="transmembrane region" description="Helical" evidence="1">
    <location>
        <begin position="54"/>
        <end position="72"/>
    </location>
</feature>
<dbReference type="eggNOG" id="COG5336">
    <property type="taxonomic scope" value="Bacteria"/>
</dbReference>